<proteinExistence type="predicted"/>
<accession>A0ABP1R5W2</accession>
<protein>
    <submittedName>
        <fullName evidence="1">Uncharacterized protein</fullName>
    </submittedName>
</protein>
<keyword evidence="2" id="KW-1185">Reference proteome</keyword>
<comment type="caution">
    <text evidence="1">The sequence shown here is derived from an EMBL/GenBank/DDBJ whole genome shotgun (WGS) entry which is preliminary data.</text>
</comment>
<sequence>MSFSRAPIKRFNERKCNVPSPTRYYPYEKKSTAALPSIRNQETTYPWRAPIRARAPVLKKNAIPRTISTPDIRKVLNIMRRSTSTPELGDSVLNNTSLYLACQNCNCNCHGSENSNSNLVQGD</sequence>
<evidence type="ECO:0000313" key="2">
    <source>
        <dbReference type="Proteomes" id="UP001642540"/>
    </source>
</evidence>
<reference evidence="1 2" key="1">
    <citation type="submission" date="2024-08" db="EMBL/GenBank/DDBJ databases">
        <authorList>
            <person name="Cucini C."/>
            <person name="Frati F."/>
        </authorList>
    </citation>
    <scope>NUCLEOTIDE SEQUENCE [LARGE SCALE GENOMIC DNA]</scope>
</reference>
<evidence type="ECO:0000313" key="1">
    <source>
        <dbReference type="EMBL" id="CAL8120223.1"/>
    </source>
</evidence>
<gene>
    <name evidence="1" type="ORF">ODALV1_LOCUS18909</name>
</gene>
<organism evidence="1 2">
    <name type="scientific">Orchesella dallaii</name>
    <dbReference type="NCBI Taxonomy" id="48710"/>
    <lineage>
        <taxon>Eukaryota</taxon>
        <taxon>Metazoa</taxon>
        <taxon>Ecdysozoa</taxon>
        <taxon>Arthropoda</taxon>
        <taxon>Hexapoda</taxon>
        <taxon>Collembola</taxon>
        <taxon>Entomobryomorpha</taxon>
        <taxon>Entomobryoidea</taxon>
        <taxon>Orchesellidae</taxon>
        <taxon>Orchesellinae</taxon>
        <taxon>Orchesella</taxon>
    </lineage>
</organism>
<dbReference type="EMBL" id="CAXLJM020000062">
    <property type="protein sequence ID" value="CAL8120223.1"/>
    <property type="molecule type" value="Genomic_DNA"/>
</dbReference>
<dbReference type="Proteomes" id="UP001642540">
    <property type="component" value="Unassembled WGS sequence"/>
</dbReference>
<name>A0ABP1R5W2_9HEXA</name>